<dbReference type="EMBL" id="CACRUO010000031">
    <property type="protein sequence ID" value="VYU11958.1"/>
    <property type="molecule type" value="Genomic_DNA"/>
</dbReference>
<keyword evidence="3" id="KW-0547">Nucleotide-binding</keyword>
<dbReference type="PANTHER" id="PTHR43553">
    <property type="entry name" value="HEAVY METAL TRANSPORTER"/>
    <property type="match status" value="1"/>
</dbReference>
<evidence type="ECO:0000256" key="2">
    <source>
        <dbReference type="ARBA" id="ARBA00022448"/>
    </source>
</evidence>
<name>A0A6N3CAJ3_STASI</name>
<proteinExistence type="inferred from homology"/>
<dbReference type="AlphaFoldDB" id="A0A6N3CAJ3"/>
<dbReference type="PANTHER" id="PTHR43553:SF2">
    <property type="entry name" value="PEPTIDE EXPORT ATP-BINDING PROTEIN YYDI-RELATED"/>
    <property type="match status" value="1"/>
</dbReference>
<dbReference type="InterPro" id="IPR003439">
    <property type="entry name" value="ABC_transporter-like_ATP-bd"/>
</dbReference>
<dbReference type="InterPro" id="IPR027417">
    <property type="entry name" value="P-loop_NTPase"/>
</dbReference>
<sequence length="210" mass="24392">MEIKQYVLRIKSKILLQPTDLVFHKGEINHIIGRNEVGKSQLAKDFVLNYSGHMRPEITENTTLISNASCIPRDITKDFLIQLLKSYFICTVKIDYLGDLLGIETIPDHIPIRKLNKGQQEKLKLLSFLSEDKPIIILDEITKDLDEKTVHDFYTFFNNYISDNPEKVIINITHSAKDLTYLPGKYFLFKDLTIEEYDSKEAVVDEYICF</sequence>
<organism evidence="6">
    <name type="scientific">Staphylococcus simulans</name>
    <dbReference type="NCBI Taxonomy" id="1286"/>
    <lineage>
        <taxon>Bacteria</taxon>
        <taxon>Bacillati</taxon>
        <taxon>Bacillota</taxon>
        <taxon>Bacilli</taxon>
        <taxon>Bacillales</taxon>
        <taxon>Staphylococcaceae</taxon>
        <taxon>Staphylococcus</taxon>
    </lineage>
</organism>
<dbReference type="CDD" id="cd00267">
    <property type="entry name" value="ABC_ATPase"/>
    <property type="match status" value="1"/>
</dbReference>
<dbReference type="GO" id="GO:0043190">
    <property type="term" value="C:ATP-binding cassette (ABC) transporter complex"/>
    <property type="evidence" value="ECO:0007669"/>
    <property type="project" value="TreeGrafter"/>
</dbReference>
<evidence type="ECO:0000256" key="4">
    <source>
        <dbReference type="ARBA" id="ARBA00022840"/>
    </source>
</evidence>
<dbReference type="Gene3D" id="3.40.50.300">
    <property type="entry name" value="P-loop containing nucleotide triphosphate hydrolases"/>
    <property type="match status" value="1"/>
</dbReference>
<keyword evidence="2" id="KW-0813">Transport</keyword>
<dbReference type="GO" id="GO:0005524">
    <property type="term" value="F:ATP binding"/>
    <property type="evidence" value="ECO:0007669"/>
    <property type="project" value="UniProtKB-KW"/>
</dbReference>
<feature type="domain" description="ABC transporter" evidence="5">
    <location>
        <begin position="17"/>
        <end position="142"/>
    </location>
</feature>
<dbReference type="Pfam" id="PF00005">
    <property type="entry name" value="ABC_tran"/>
    <property type="match status" value="1"/>
</dbReference>
<dbReference type="SUPFAM" id="SSF52540">
    <property type="entry name" value="P-loop containing nucleoside triphosphate hydrolases"/>
    <property type="match status" value="1"/>
</dbReference>
<evidence type="ECO:0000256" key="3">
    <source>
        <dbReference type="ARBA" id="ARBA00022741"/>
    </source>
</evidence>
<comment type="similarity">
    <text evidence="1">Belongs to the ABC transporter superfamily.</text>
</comment>
<gene>
    <name evidence="6" type="primary">yydI</name>
    <name evidence="6" type="ORF">SSLFYP27_01470</name>
</gene>
<dbReference type="RefSeq" id="WP_002479972.1">
    <property type="nucleotide sequence ID" value="NZ_CACRUO010000031.1"/>
</dbReference>
<keyword evidence="4 6" id="KW-0067">ATP-binding</keyword>
<dbReference type="InterPro" id="IPR050095">
    <property type="entry name" value="ECF_ABC_transporter_ATP-bd"/>
</dbReference>
<evidence type="ECO:0000313" key="6">
    <source>
        <dbReference type="EMBL" id="VYU11958.1"/>
    </source>
</evidence>
<protein>
    <submittedName>
        <fullName evidence="6">Putative peptide export ATP-binding protein YydI</fullName>
    </submittedName>
</protein>
<accession>A0A6N3CAJ3</accession>
<reference evidence="6" key="1">
    <citation type="submission" date="2019-11" db="EMBL/GenBank/DDBJ databases">
        <authorList>
            <person name="Feng L."/>
        </authorList>
    </citation>
    <scope>NUCLEOTIDE SEQUENCE</scope>
    <source>
        <strain evidence="6">SsimulansLFYP27</strain>
    </source>
</reference>
<dbReference type="GO" id="GO:0016887">
    <property type="term" value="F:ATP hydrolysis activity"/>
    <property type="evidence" value="ECO:0007669"/>
    <property type="project" value="InterPro"/>
</dbReference>
<evidence type="ECO:0000256" key="1">
    <source>
        <dbReference type="ARBA" id="ARBA00005417"/>
    </source>
</evidence>
<evidence type="ECO:0000259" key="5">
    <source>
        <dbReference type="Pfam" id="PF00005"/>
    </source>
</evidence>
<dbReference type="GO" id="GO:0042626">
    <property type="term" value="F:ATPase-coupled transmembrane transporter activity"/>
    <property type="evidence" value="ECO:0007669"/>
    <property type="project" value="TreeGrafter"/>
</dbReference>